<proteinExistence type="predicted"/>
<accession>A0A0A9HN92</accession>
<sequence>MAVPAARCTLFMESPASLCSLNNTKYRHASLDM</sequence>
<evidence type="ECO:0000313" key="1">
    <source>
        <dbReference type="EMBL" id="JAE34368.1"/>
    </source>
</evidence>
<dbReference type="EMBL" id="GBRH01163528">
    <property type="protein sequence ID" value="JAE34368.1"/>
    <property type="molecule type" value="Transcribed_RNA"/>
</dbReference>
<organism evidence="1">
    <name type="scientific">Arundo donax</name>
    <name type="common">Giant reed</name>
    <name type="synonym">Donax arundinaceus</name>
    <dbReference type="NCBI Taxonomy" id="35708"/>
    <lineage>
        <taxon>Eukaryota</taxon>
        <taxon>Viridiplantae</taxon>
        <taxon>Streptophyta</taxon>
        <taxon>Embryophyta</taxon>
        <taxon>Tracheophyta</taxon>
        <taxon>Spermatophyta</taxon>
        <taxon>Magnoliopsida</taxon>
        <taxon>Liliopsida</taxon>
        <taxon>Poales</taxon>
        <taxon>Poaceae</taxon>
        <taxon>PACMAD clade</taxon>
        <taxon>Arundinoideae</taxon>
        <taxon>Arundineae</taxon>
        <taxon>Arundo</taxon>
    </lineage>
</organism>
<reference evidence="1" key="2">
    <citation type="journal article" date="2015" name="Data Brief">
        <title>Shoot transcriptome of the giant reed, Arundo donax.</title>
        <authorList>
            <person name="Barrero R.A."/>
            <person name="Guerrero F.D."/>
            <person name="Moolhuijzen P."/>
            <person name="Goolsby J.A."/>
            <person name="Tidwell J."/>
            <person name="Bellgard S.E."/>
            <person name="Bellgard M.I."/>
        </authorList>
    </citation>
    <scope>NUCLEOTIDE SEQUENCE</scope>
    <source>
        <tissue evidence="1">Shoot tissue taken approximately 20 cm above the soil surface</tissue>
    </source>
</reference>
<protein>
    <submittedName>
        <fullName evidence="1">Uncharacterized protein</fullName>
    </submittedName>
</protein>
<name>A0A0A9HN92_ARUDO</name>
<reference evidence="1" key="1">
    <citation type="submission" date="2014-09" db="EMBL/GenBank/DDBJ databases">
        <authorList>
            <person name="Magalhaes I.L.F."/>
            <person name="Oliveira U."/>
            <person name="Santos F.R."/>
            <person name="Vidigal T.H.D.A."/>
            <person name="Brescovit A.D."/>
            <person name="Santos A.J."/>
        </authorList>
    </citation>
    <scope>NUCLEOTIDE SEQUENCE</scope>
    <source>
        <tissue evidence="1">Shoot tissue taken approximately 20 cm above the soil surface</tissue>
    </source>
</reference>
<dbReference type="AlphaFoldDB" id="A0A0A9HN92"/>